<keyword evidence="1" id="KW-0472">Membrane</keyword>
<dbReference type="OrthoDB" id="9773582at2"/>
<organism evidence="3 4">
    <name type="scientific">Pontibacter lucknowensis</name>
    <dbReference type="NCBI Taxonomy" id="1077936"/>
    <lineage>
        <taxon>Bacteria</taxon>
        <taxon>Pseudomonadati</taxon>
        <taxon>Bacteroidota</taxon>
        <taxon>Cytophagia</taxon>
        <taxon>Cytophagales</taxon>
        <taxon>Hymenobacteraceae</taxon>
        <taxon>Pontibacter</taxon>
    </lineage>
</organism>
<evidence type="ECO:0000259" key="2">
    <source>
        <dbReference type="SMART" id="SM00014"/>
    </source>
</evidence>
<dbReference type="Pfam" id="PF01569">
    <property type="entry name" value="PAP2"/>
    <property type="match status" value="1"/>
</dbReference>
<dbReference type="AlphaFoldDB" id="A0A1N6VX93"/>
<protein>
    <submittedName>
        <fullName evidence="3">Membrane-associated phospholipid phosphatase</fullName>
    </submittedName>
</protein>
<dbReference type="InterPro" id="IPR000326">
    <property type="entry name" value="PAP2/HPO"/>
</dbReference>
<dbReference type="Proteomes" id="UP000185924">
    <property type="component" value="Unassembled WGS sequence"/>
</dbReference>
<dbReference type="PANTHER" id="PTHR14969:SF13">
    <property type="entry name" value="AT30094P"/>
    <property type="match status" value="1"/>
</dbReference>
<dbReference type="Gene3D" id="1.20.144.10">
    <property type="entry name" value="Phosphatidic acid phosphatase type 2/haloperoxidase"/>
    <property type="match status" value="1"/>
</dbReference>
<feature type="transmembrane region" description="Helical" evidence="1">
    <location>
        <begin position="42"/>
        <end position="66"/>
    </location>
</feature>
<gene>
    <name evidence="3" type="ORF">SAMN05421545_1252</name>
</gene>
<dbReference type="InterPro" id="IPR036938">
    <property type="entry name" value="PAP2/HPO_sf"/>
</dbReference>
<feature type="transmembrane region" description="Helical" evidence="1">
    <location>
        <begin position="78"/>
        <end position="99"/>
    </location>
</feature>
<dbReference type="SUPFAM" id="SSF48317">
    <property type="entry name" value="Acid phosphatase/Vanadium-dependent haloperoxidase"/>
    <property type="match status" value="1"/>
</dbReference>
<evidence type="ECO:0000256" key="1">
    <source>
        <dbReference type="SAM" id="Phobius"/>
    </source>
</evidence>
<dbReference type="SMART" id="SM00014">
    <property type="entry name" value="acidPPc"/>
    <property type="match status" value="1"/>
</dbReference>
<dbReference type="STRING" id="1077936.SAMN05421545_1252"/>
<feature type="transmembrane region" description="Helical" evidence="1">
    <location>
        <begin position="122"/>
        <end position="141"/>
    </location>
</feature>
<keyword evidence="1" id="KW-1133">Transmembrane helix</keyword>
<reference evidence="4" key="1">
    <citation type="submission" date="2017-01" db="EMBL/GenBank/DDBJ databases">
        <authorList>
            <person name="Varghese N."/>
            <person name="Submissions S."/>
        </authorList>
    </citation>
    <scope>NUCLEOTIDE SEQUENCE [LARGE SCALE GENOMIC DNA]</scope>
    <source>
        <strain evidence="4">DM9</strain>
    </source>
</reference>
<accession>A0A1N6VX93</accession>
<proteinExistence type="predicted"/>
<feature type="domain" description="Phosphatidic acid phosphatase type 2/haloperoxidase" evidence="2">
    <location>
        <begin position="78"/>
        <end position="187"/>
    </location>
</feature>
<name>A0A1N6VX93_9BACT</name>
<dbReference type="RefSeq" id="WP_076421507.1">
    <property type="nucleotide sequence ID" value="NZ_FTNM01000002.1"/>
</dbReference>
<evidence type="ECO:0000313" key="3">
    <source>
        <dbReference type="EMBL" id="SIQ82365.1"/>
    </source>
</evidence>
<dbReference type="PANTHER" id="PTHR14969">
    <property type="entry name" value="SPHINGOSINE-1-PHOSPHATE PHOSPHOHYDROLASE"/>
    <property type="match status" value="1"/>
</dbReference>
<evidence type="ECO:0000313" key="4">
    <source>
        <dbReference type="Proteomes" id="UP000185924"/>
    </source>
</evidence>
<sequence length="211" mass="23483">MFLLPHLALLLILTTTLFEAFANLDLATLQLLNGSRATDLDFLLLTLTVTAYGLGALVPLCLYLAGHFRRMASLKLKAYQYVFAMGLNILFIGLLKYTVDRPRPFITHDTIEQIAEASSPSFPSGHTAFAFTAAVVLVLMFRSPVLRGLMLTWALLVAYSRLALGVHYPSDVLGSMLLGSGAALLSTYAFRKHREQFYTLLRRSRNLKIVR</sequence>
<keyword evidence="4" id="KW-1185">Reference proteome</keyword>
<keyword evidence="1" id="KW-0812">Transmembrane</keyword>
<dbReference type="EMBL" id="FTNM01000002">
    <property type="protein sequence ID" value="SIQ82365.1"/>
    <property type="molecule type" value="Genomic_DNA"/>
</dbReference>